<dbReference type="EMBL" id="JAMKOV010000001">
    <property type="protein sequence ID" value="KAI8045977.1"/>
    <property type="molecule type" value="Genomic_DNA"/>
</dbReference>
<keyword evidence="2" id="KW-1185">Reference proteome</keyword>
<dbReference type="Proteomes" id="UP001059596">
    <property type="component" value="Chromosome 3R"/>
</dbReference>
<protein>
    <submittedName>
        <fullName evidence="1">Uncharacterized protein</fullName>
    </submittedName>
</protein>
<gene>
    <name evidence="1" type="ORF">M5D96_002170</name>
</gene>
<accession>A0A9Q0BV89</accession>
<organism evidence="1 2">
    <name type="scientific">Drosophila gunungcola</name>
    <name type="common">fruit fly</name>
    <dbReference type="NCBI Taxonomy" id="103775"/>
    <lineage>
        <taxon>Eukaryota</taxon>
        <taxon>Metazoa</taxon>
        <taxon>Ecdysozoa</taxon>
        <taxon>Arthropoda</taxon>
        <taxon>Hexapoda</taxon>
        <taxon>Insecta</taxon>
        <taxon>Pterygota</taxon>
        <taxon>Neoptera</taxon>
        <taxon>Endopterygota</taxon>
        <taxon>Diptera</taxon>
        <taxon>Brachycera</taxon>
        <taxon>Muscomorpha</taxon>
        <taxon>Ephydroidea</taxon>
        <taxon>Drosophilidae</taxon>
        <taxon>Drosophila</taxon>
        <taxon>Sophophora</taxon>
    </lineage>
</organism>
<name>A0A9Q0BV89_9MUSC</name>
<reference evidence="1" key="1">
    <citation type="journal article" date="2023" name="Genome Biol. Evol.">
        <title>Long-read-based Genome Assembly of Drosophila gunungcola Reveals Fewer Chemosensory Genes in Flower-breeding Species.</title>
        <authorList>
            <person name="Negi A."/>
            <person name="Liao B.Y."/>
            <person name="Yeh S.D."/>
        </authorList>
    </citation>
    <scope>NUCLEOTIDE SEQUENCE</scope>
    <source>
        <strain evidence="1">Sukarami</strain>
    </source>
</reference>
<evidence type="ECO:0000313" key="1">
    <source>
        <dbReference type="EMBL" id="KAI8045977.1"/>
    </source>
</evidence>
<sequence length="66" mass="7387">MDLLAAHSSGVNCWLISVGHFRLRLAHQHPVEWRDSSFRWCTSAGAPSQPHSQCDGCHLGQFLEKS</sequence>
<proteinExistence type="predicted"/>
<dbReference type="AlphaFoldDB" id="A0A9Q0BV89"/>
<evidence type="ECO:0000313" key="2">
    <source>
        <dbReference type="Proteomes" id="UP001059596"/>
    </source>
</evidence>
<comment type="caution">
    <text evidence="1">The sequence shown here is derived from an EMBL/GenBank/DDBJ whole genome shotgun (WGS) entry which is preliminary data.</text>
</comment>